<dbReference type="Pfam" id="PF13673">
    <property type="entry name" value="Acetyltransf_10"/>
    <property type="match status" value="1"/>
</dbReference>
<dbReference type="PANTHER" id="PTHR42919">
    <property type="entry name" value="N-ALPHA-ACETYLTRANSFERASE"/>
    <property type="match status" value="1"/>
</dbReference>
<keyword evidence="2" id="KW-0012">Acyltransferase</keyword>
<organism evidence="4 5">
    <name type="scientific">Negadavirga shengliensis</name>
    <dbReference type="NCBI Taxonomy" id="1389218"/>
    <lineage>
        <taxon>Bacteria</taxon>
        <taxon>Pseudomonadati</taxon>
        <taxon>Bacteroidota</taxon>
        <taxon>Cytophagia</taxon>
        <taxon>Cytophagales</taxon>
        <taxon>Cyclobacteriaceae</taxon>
        <taxon>Negadavirga</taxon>
    </lineage>
</organism>
<protein>
    <submittedName>
        <fullName evidence="4">GNAT family N-acetyltransferase</fullName>
    </submittedName>
</protein>
<dbReference type="EMBL" id="JBHSJJ010000007">
    <property type="protein sequence ID" value="MFC4872680.1"/>
    <property type="molecule type" value="Genomic_DNA"/>
</dbReference>
<dbReference type="InterPro" id="IPR016181">
    <property type="entry name" value="Acyl_CoA_acyltransferase"/>
</dbReference>
<accession>A0ABV9T1T2</accession>
<evidence type="ECO:0000313" key="4">
    <source>
        <dbReference type="EMBL" id="MFC4872680.1"/>
    </source>
</evidence>
<evidence type="ECO:0000313" key="5">
    <source>
        <dbReference type="Proteomes" id="UP001595818"/>
    </source>
</evidence>
<dbReference type="SUPFAM" id="SSF55729">
    <property type="entry name" value="Acyl-CoA N-acyltransferases (Nat)"/>
    <property type="match status" value="1"/>
</dbReference>
<evidence type="ECO:0000259" key="3">
    <source>
        <dbReference type="PROSITE" id="PS51186"/>
    </source>
</evidence>
<name>A0ABV9T1T2_9BACT</name>
<sequence>MDLSVSKVDNQEDLKKAFRIREEVFVHEQLVAPDEEYDEFENSSVHFLAYIGQQPVGTARWRMADKGVKLERFAVLKPFRDQGIGQALVKAVLEDINNNPQTAGNDIYMHAQVAAVGLYRKFGFEKVGEKFMECNIEHYLMKLSKK</sequence>
<evidence type="ECO:0000256" key="2">
    <source>
        <dbReference type="ARBA" id="ARBA00023315"/>
    </source>
</evidence>
<reference evidence="5" key="1">
    <citation type="journal article" date="2019" name="Int. J. Syst. Evol. Microbiol.">
        <title>The Global Catalogue of Microorganisms (GCM) 10K type strain sequencing project: providing services to taxonomists for standard genome sequencing and annotation.</title>
        <authorList>
            <consortium name="The Broad Institute Genomics Platform"/>
            <consortium name="The Broad Institute Genome Sequencing Center for Infectious Disease"/>
            <person name="Wu L."/>
            <person name="Ma J."/>
        </authorList>
    </citation>
    <scope>NUCLEOTIDE SEQUENCE [LARGE SCALE GENOMIC DNA]</scope>
    <source>
        <strain evidence="5">CGMCC 4.7466</strain>
    </source>
</reference>
<dbReference type="InterPro" id="IPR000182">
    <property type="entry name" value="GNAT_dom"/>
</dbReference>
<dbReference type="Gene3D" id="3.40.630.30">
    <property type="match status" value="1"/>
</dbReference>
<dbReference type="RefSeq" id="WP_377065263.1">
    <property type="nucleotide sequence ID" value="NZ_JBHSJJ010000007.1"/>
</dbReference>
<proteinExistence type="predicted"/>
<gene>
    <name evidence="4" type="ORF">ACFPFU_13365</name>
</gene>
<dbReference type="CDD" id="cd04301">
    <property type="entry name" value="NAT_SF"/>
    <property type="match status" value="1"/>
</dbReference>
<dbReference type="InterPro" id="IPR051556">
    <property type="entry name" value="N-term/lysine_N-AcTrnsfr"/>
</dbReference>
<feature type="domain" description="N-acetyltransferase" evidence="3">
    <location>
        <begin position="1"/>
        <end position="146"/>
    </location>
</feature>
<dbReference type="PANTHER" id="PTHR42919:SF8">
    <property type="entry name" value="N-ALPHA-ACETYLTRANSFERASE 50"/>
    <property type="match status" value="1"/>
</dbReference>
<evidence type="ECO:0000256" key="1">
    <source>
        <dbReference type="ARBA" id="ARBA00022679"/>
    </source>
</evidence>
<comment type="caution">
    <text evidence="4">The sequence shown here is derived from an EMBL/GenBank/DDBJ whole genome shotgun (WGS) entry which is preliminary data.</text>
</comment>
<keyword evidence="5" id="KW-1185">Reference proteome</keyword>
<keyword evidence="1" id="KW-0808">Transferase</keyword>
<dbReference type="Proteomes" id="UP001595818">
    <property type="component" value="Unassembled WGS sequence"/>
</dbReference>
<dbReference type="PROSITE" id="PS51186">
    <property type="entry name" value="GNAT"/>
    <property type="match status" value="1"/>
</dbReference>